<proteinExistence type="predicted"/>
<name>A0ABZ0Q0I4_9PSED</name>
<dbReference type="EMBL" id="CP137892">
    <property type="protein sequence ID" value="WPC06977.1"/>
    <property type="molecule type" value="Genomic_DNA"/>
</dbReference>
<dbReference type="Proteomes" id="UP001305928">
    <property type="component" value="Chromosome"/>
</dbReference>
<evidence type="ECO:0000256" key="1">
    <source>
        <dbReference type="SAM" id="MobiDB-lite"/>
    </source>
</evidence>
<feature type="compositionally biased region" description="Pro residues" evidence="1">
    <location>
        <begin position="53"/>
        <end position="62"/>
    </location>
</feature>
<reference evidence="2 3" key="1">
    <citation type="submission" date="2023-11" db="EMBL/GenBank/DDBJ databases">
        <title>Complete genome of Pseudomonas benzenivorans BA3361.</title>
        <authorList>
            <person name="Shin S.Y."/>
            <person name="Song J."/>
            <person name="Kang H."/>
        </authorList>
    </citation>
    <scope>NUCLEOTIDE SEQUENCE [LARGE SCALE GENOMIC DNA]</scope>
    <source>
        <strain evidence="2 3">HNIBRBA3361</strain>
    </source>
</reference>
<feature type="region of interest" description="Disordered" evidence="1">
    <location>
        <begin position="41"/>
        <end position="62"/>
    </location>
</feature>
<evidence type="ECO:0000313" key="2">
    <source>
        <dbReference type="EMBL" id="WPC06977.1"/>
    </source>
</evidence>
<keyword evidence="3" id="KW-1185">Reference proteome</keyword>
<gene>
    <name evidence="2" type="ORF">SBP02_09570</name>
</gene>
<evidence type="ECO:0000313" key="3">
    <source>
        <dbReference type="Proteomes" id="UP001305928"/>
    </source>
</evidence>
<accession>A0ABZ0Q0I4</accession>
<protein>
    <submittedName>
        <fullName evidence="2">Uncharacterized protein</fullName>
    </submittedName>
</protein>
<organism evidence="2 3">
    <name type="scientific">Pseudomonas benzenivorans</name>
    <dbReference type="NCBI Taxonomy" id="556533"/>
    <lineage>
        <taxon>Bacteria</taxon>
        <taxon>Pseudomonadati</taxon>
        <taxon>Pseudomonadota</taxon>
        <taxon>Gammaproteobacteria</taxon>
        <taxon>Pseudomonadales</taxon>
        <taxon>Pseudomonadaceae</taxon>
        <taxon>Pseudomonas</taxon>
    </lineage>
</organism>
<dbReference type="RefSeq" id="WP_318646152.1">
    <property type="nucleotide sequence ID" value="NZ_CP137892.1"/>
</dbReference>
<sequence length="62" mass="7182">MPIAPRQQPWCLVRLDDNGNEFIVRSDLSQEAAEALAREFEAHGHKQSYWARPQPPAPRDKR</sequence>